<name>A0AAV4UA21_CAEEX</name>
<accession>A0AAV4UA21</accession>
<comment type="caution">
    <text evidence="1">The sequence shown here is derived from an EMBL/GenBank/DDBJ whole genome shotgun (WGS) entry which is preliminary data.</text>
</comment>
<dbReference type="AlphaFoldDB" id="A0AAV4UA21"/>
<dbReference type="Proteomes" id="UP001054945">
    <property type="component" value="Unassembled WGS sequence"/>
</dbReference>
<reference evidence="1 2" key="1">
    <citation type="submission" date="2021-06" db="EMBL/GenBank/DDBJ databases">
        <title>Caerostris extrusa draft genome.</title>
        <authorList>
            <person name="Kono N."/>
            <person name="Arakawa K."/>
        </authorList>
    </citation>
    <scope>NUCLEOTIDE SEQUENCE [LARGE SCALE GENOMIC DNA]</scope>
</reference>
<proteinExistence type="predicted"/>
<keyword evidence="2" id="KW-1185">Reference proteome</keyword>
<sequence length="97" mass="10945">MPLSSPRGVPLRCCAIQTGAYRLVGRKRNLLAGVGPLPPDLMPSNLLGRYPNRIIFTFQISSPSTEVEFLVDQQGEYEFQNPHQKVVFHLIFVIIIH</sequence>
<gene>
    <name evidence="1" type="ORF">CEXT_307761</name>
</gene>
<evidence type="ECO:0008006" key="3">
    <source>
        <dbReference type="Google" id="ProtNLM"/>
    </source>
</evidence>
<evidence type="ECO:0000313" key="1">
    <source>
        <dbReference type="EMBL" id="GIY54603.1"/>
    </source>
</evidence>
<dbReference type="EMBL" id="BPLR01012530">
    <property type="protein sequence ID" value="GIY54603.1"/>
    <property type="molecule type" value="Genomic_DNA"/>
</dbReference>
<evidence type="ECO:0000313" key="2">
    <source>
        <dbReference type="Proteomes" id="UP001054945"/>
    </source>
</evidence>
<protein>
    <recommendedName>
        <fullName evidence="3">Galectin</fullName>
    </recommendedName>
</protein>
<organism evidence="1 2">
    <name type="scientific">Caerostris extrusa</name>
    <name type="common">Bark spider</name>
    <name type="synonym">Caerostris bankana</name>
    <dbReference type="NCBI Taxonomy" id="172846"/>
    <lineage>
        <taxon>Eukaryota</taxon>
        <taxon>Metazoa</taxon>
        <taxon>Ecdysozoa</taxon>
        <taxon>Arthropoda</taxon>
        <taxon>Chelicerata</taxon>
        <taxon>Arachnida</taxon>
        <taxon>Araneae</taxon>
        <taxon>Araneomorphae</taxon>
        <taxon>Entelegynae</taxon>
        <taxon>Araneoidea</taxon>
        <taxon>Araneidae</taxon>
        <taxon>Caerostris</taxon>
    </lineage>
</organism>